<dbReference type="RefSeq" id="XP_026689635.1">
    <property type="nucleotide sequence ID" value="XM_026833834.1"/>
</dbReference>
<comment type="subcellular location">
    <subcellularLocation>
        <location evidence="1">Membrane</location>
        <topology evidence="1">Multi-pass membrane protein</topology>
    </subcellularLocation>
</comment>
<feature type="transmembrane region" description="Helical" evidence="5">
    <location>
        <begin position="398"/>
        <end position="419"/>
    </location>
</feature>
<dbReference type="OMA" id="CERSWIQ"/>
<dbReference type="GeneID" id="100182916"/>
<feature type="transmembrane region" description="Helical" evidence="5">
    <location>
        <begin position="370"/>
        <end position="392"/>
    </location>
</feature>
<feature type="transmembrane region" description="Helical" evidence="5">
    <location>
        <begin position="107"/>
        <end position="128"/>
    </location>
</feature>
<dbReference type="PANTHER" id="PTHR24064">
    <property type="entry name" value="SOLUTE CARRIER FAMILY 22 MEMBER"/>
    <property type="match status" value="1"/>
</dbReference>
<reference evidence="7" key="4">
    <citation type="submission" date="2025-09" db="UniProtKB">
        <authorList>
            <consortium name="Ensembl"/>
        </authorList>
    </citation>
    <scope>IDENTIFICATION</scope>
</reference>
<evidence type="ECO:0000313" key="8">
    <source>
        <dbReference type="Proteomes" id="UP000008144"/>
    </source>
</evidence>
<dbReference type="PROSITE" id="PS00216">
    <property type="entry name" value="SUGAR_TRANSPORT_1"/>
    <property type="match status" value="1"/>
</dbReference>
<dbReference type="GO" id="GO:0016020">
    <property type="term" value="C:membrane"/>
    <property type="evidence" value="ECO:0007669"/>
    <property type="project" value="UniProtKB-SubCell"/>
</dbReference>
<feature type="transmembrane region" description="Helical" evidence="5">
    <location>
        <begin position="83"/>
        <end position="101"/>
    </location>
</feature>
<dbReference type="PROSITE" id="PS50850">
    <property type="entry name" value="MFS"/>
    <property type="match status" value="1"/>
</dbReference>
<reference evidence="8" key="1">
    <citation type="journal article" date="2002" name="Science">
        <title>The draft genome of Ciona intestinalis: insights into chordate and vertebrate origins.</title>
        <authorList>
            <person name="Dehal P."/>
            <person name="Satou Y."/>
            <person name="Campbell R.K."/>
            <person name="Chapman J."/>
            <person name="Degnan B."/>
            <person name="De Tomaso A."/>
            <person name="Davidson B."/>
            <person name="Di Gregorio A."/>
            <person name="Gelpke M."/>
            <person name="Goodstein D.M."/>
            <person name="Harafuji N."/>
            <person name="Hastings K.E."/>
            <person name="Ho I."/>
            <person name="Hotta K."/>
            <person name="Huang W."/>
            <person name="Kawashima T."/>
            <person name="Lemaire P."/>
            <person name="Martinez D."/>
            <person name="Meinertzhagen I.A."/>
            <person name="Necula S."/>
            <person name="Nonaka M."/>
            <person name="Putnam N."/>
            <person name="Rash S."/>
            <person name="Saiga H."/>
            <person name="Satake M."/>
            <person name="Terry A."/>
            <person name="Yamada L."/>
            <person name="Wang H.G."/>
            <person name="Awazu S."/>
            <person name="Azumi K."/>
            <person name="Boore J."/>
            <person name="Branno M."/>
            <person name="Chin-Bow S."/>
            <person name="DeSantis R."/>
            <person name="Doyle S."/>
            <person name="Francino P."/>
            <person name="Keys D.N."/>
            <person name="Haga S."/>
            <person name="Hayashi H."/>
            <person name="Hino K."/>
            <person name="Imai K.S."/>
            <person name="Inaba K."/>
            <person name="Kano S."/>
            <person name="Kobayashi K."/>
            <person name="Kobayashi M."/>
            <person name="Lee B.I."/>
            <person name="Makabe K.W."/>
            <person name="Manohar C."/>
            <person name="Matassi G."/>
            <person name="Medina M."/>
            <person name="Mochizuki Y."/>
            <person name="Mount S."/>
            <person name="Morishita T."/>
            <person name="Miura S."/>
            <person name="Nakayama A."/>
            <person name="Nishizaka S."/>
            <person name="Nomoto H."/>
            <person name="Ohta F."/>
            <person name="Oishi K."/>
            <person name="Rigoutsos I."/>
            <person name="Sano M."/>
            <person name="Sasaki A."/>
            <person name="Sasakura Y."/>
            <person name="Shoguchi E."/>
            <person name="Shin-i T."/>
            <person name="Spagnuolo A."/>
            <person name="Stainier D."/>
            <person name="Suzuki M.M."/>
            <person name="Tassy O."/>
            <person name="Takatori N."/>
            <person name="Tokuoka M."/>
            <person name="Yagi K."/>
            <person name="Yoshizaki F."/>
            <person name="Wada S."/>
            <person name="Zhang C."/>
            <person name="Hyatt P.D."/>
            <person name="Larimer F."/>
            <person name="Detter C."/>
            <person name="Doggett N."/>
            <person name="Glavina T."/>
            <person name="Hawkins T."/>
            <person name="Richardson P."/>
            <person name="Lucas S."/>
            <person name="Kohara Y."/>
            <person name="Levine M."/>
            <person name="Satoh N."/>
            <person name="Rokhsar D.S."/>
        </authorList>
    </citation>
    <scope>NUCLEOTIDE SEQUENCE [LARGE SCALE GENOMIC DNA]</scope>
</reference>
<dbReference type="InterPro" id="IPR011701">
    <property type="entry name" value="MFS"/>
</dbReference>
<dbReference type="GO" id="GO:0022857">
    <property type="term" value="F:transmembrane transporter activity"/>
    <property type="evidence" value="ECO:0007669"/>
    <property type="project" value="InterPro"/>
</dbReference>
<dbReference type="Pfam" id="PF07690">
    <property type="entry name" value="MFS_1"/>
    <property type="match status" value="1"/>
</dbReference>
<keyword evidence="3 5" id="KW-1133">Transmembrane helix</keyword>
<sequence>MENEVMVRSSCLMFNSSAPGTNNTVQCEAYQYEGIETSIITEFNLVCGKKWKQPMLLTSYFVGKLFGGLTGGILSDRFGRRPIFLIFTLWHFLSAIFLSFTTNIYTYAFMLFISGCGTLVNFVAAILIGYETISSERRTLVYSAVEMGYGIGYMILPLIGFYFRHWRWYLRFTGLLGIVYIPYYWYIDESIYWLVGTGKPERAQKIRNKIAVTNGEAIRDRDVKDHDAAEFEGLNIWTSIREMTKHWTLLYRLFIFQFAWFVCSMTYYTIALNTNSLSGDRFLNMLYAGITEVVSAILYYIWSEAWGRRRAYVGTMIITAVSVASAPLFVLWSPTLVTITTMFSKLAVSLCYNIIYGYTGEVFPTATRQTVLGISASSARIGSMISPYIIYASNTTSTFAPCIATAALNLISALLALLLPTTRNKALPSTVHEALLLKSECTLSCCSGGKDKNEKPLDVDKEHKIGVSTESQTML</sequence>
<keyword evidence="8" id="KW-1185">Reference proteome</keyword>
<name>F6TNX0_CIOIN</name>
<proteinExistence type="predicted"/>
<dbReference type="InParanoid" id="F6TNX0"/>
<reference evidence="7" key="3">
    <citation type="submission" date="2025-08" db="UniProtKB">
        <authorList>
            <consortium name="Ensembl"/>
        </authorList>
    </citation>
    <scope>IDENTIFICATION</scope>
</reference>
<feature type="transmembrane region" description="Helical" evidence="5">
    <location>
        <begin position="249"/>
        <end position="270"/>
    </location>
</feature>
<dbReference type="GeneTree" id="ENSGT00940000162538"/>
<protein>
    <submittedName>
        <fullName evidence="7">Organic cation transporter protein-like</fullName>
    </submittedName>
</protein>
<accession>F6TNX0</accession>
<dbReference type="InterPro" id="IPR020846">
    <property type="entry name" value="MFS_dom"/>
</dbReference>
<organism evidence="7 8">
    <name type="scientific">Ciona intestinalis</name>
    <name type="common">Transparent sea squirt</name>
    <name type="synonym">Ascidia intestinalis</name>
    <dbReference type="NCBI Taxonomy" id="7719"/>
    <lineage>
        <taxon>Eukaryota</taxon>
        <taxon>Metazoa</taxon>
        <taxon>Chordata</taxon>
        <taxon>Tunicata</taxon>
        <taxon>Ascidiacea</taxon>
        <taxon>Phlebobranchia</taxon>
        <taxon>Cionidae</taxon>
        <taxon>Ciona</taxon>
    </lineage>
</organism>
<dbReference type="HOGENOM" id="CLU_001265_33_3_1"/>
<dbReference type="AlphaFoldDB" id="F6TNX0"/>
<dbReference type="SUPFAM" id="SSF103473">
    <property type="entry name" value="MFS general substrate transporter"/>
    <property type="match status" value="1"/>
</dbReference>
<dbReference type="Ensembl" id="ENSCINT00000017562.3">
    <property type="protein sequence ID" value="ENSCINP00000017562.3"/>
    <property type="gene ID" value="ENSCING00000008608.3"/>
</dbReference>
<feature type="transmembrane region" description="Helical" evidence="5">
    <location>
        <begin position="311"/>
        <end position="330"/>
    </location>
</feature>
<gene>
    <name evidence="7" type="primary">LOC100182916</name>
</gene>
<dbReference type="Proteomes" id="UP000008144">
    <property type="component" value="Chromosome 3"/>
</dbReference>
<feature type="transmembrane region" description="Helical" evidence="5">
    <location>
        <begin position="282"/>
        <end position="302"/>
    </location>
</feature>
<evidence type="ECO:0000259" key="6">
    <source>
        <dbReference type="PROSITE" id="PS50850"/>
    </source>
</evidence>
<reference evidence="7" key="2">
    <citation type="journal article" date="2008" name="Genome Biol.">
        <title>Improved genome assembly and evidence-based global gene model set for the chordate Ciona intestinalis: new insight into intron and operon populations.</title>
        <authorList>
            <person name="Satou Y."/>
            <person name="Mineta K."/>
            <person name="Ogasawara M."/>
            <person name="Sasakura Y."/>
            <person name="Shoguchi E."/>
            <person name="Ueno K."/>
            <person name="Yamada L."/>
            <person name="Matsumoto J."/>
            <person name="Wasserscheid J."/>
            <person name="Dewar K."/>
            <person name="Wiley G.B."/>
            <person name="Macmil S.L."/>
            <person name="Roe B.A."/>
            <person name="Zeller R.W."/>
            <person name="Hastings K.E."/>
            <person name="Lemaire P."/>
            <person name="Lindquist E."/>
            <person name="Endo T."/>
            <person name="Hotta K."/>
            <person name="Inaba K."/>
        </authorList>
    </citation>
    <scope>NUCLEOTIDE SEQUENCE [LARGE SCALE GENOMIC DNA]</scope>
    <source>
        <strain evidence="7">wild type</strain>
    </source>
</reference>
<evidence type="ECO:0000313" key="7">
    <source>
        <dbReference type="Ensembl" id="ENSCINP00000017562.3"/>
    </source>
</evidence>
<feature type="transmembrane region" description="Helical" evidence="5">
    <location>
        <begin position="168"/>
        <end position="186"/>
    </location>
</feature>
<dbReference type="Gene3D" id="1.20.1250.20">
    <property type="entry name" value="MFS general substrate transporter like domains"/>
    <property type="match status" value="1"/>
</dbReference>
<feature type="transmembrane region" description="Helical" evidence="5">
    <location>
        <begin position="336"/>
        <end position="358"/>
    </location>
</feature>
<evidence type="ECO:0000256" key="2">
    <source>
        <dbReference type="ARBA" id="ARBA00022692"/>
    </source>
</evidence>
<dbReference type="EMBL" id="EAAA01001837">
    <property type="status" value="NOT_ANNOTATED_CDS"/>
    <property type="molecule type" value="Genomic_DNA"/>
</dbReference>
<feature type="transmembrane region" description="Helical" evidence="5">
    <location>
        <begin position="140"/>
        <end position="162"/>
    </location>
</feature>
<evidence type="ECO:0000256" key="1">
    <source>
        <dbReference type="ARBA" id="ARBA00004141"/>
    </source>
</evidence>
<dbReference type="InterPro" id="IPR036259">
    <property type="entry name" value="MFS_trans_sf"/>
</dbReference>
<keyword evidence="2 5" id="KW-0812">Transmembrane</keyword>
<evidence type="ECO:0000256" key="3">
    <source>
        <dbReference type="ARBA" id="ARBA00022989"/>
    </source>
</evidence>
<keyword evidence="4 5" id="KW-0472">Membrane</keyword>
<evidence type="ECO:0000256" key="4">
    <source>
        <dbReference type="ARBA" id="ARBA00023136"/>
    </source>
</evidence>
<feature type="domain" description="Major facilitator superfamily (MFS) profile" evidence="6">
    <location>
        <begin position="1"/>
        <end position="424"/>
    </location>
</feature>
<evidence type="ECO:0000256" key="5">
    <source>
        <dbReference type="SAM" id="Phobius"/>
    </source>
</evidence>
<dbReference type="InterPro" id="IPR005829">
    <property type="entry name" value="Sugar_transporter_CS"/>
</dbReference>